<dbReference type="NCBIfam" id="NF001492">
    <property type="entry name" value="PRK00346.2-2"/>
    <property type="match status" value="1"/>
</dbReference>
<dbReference type="SUPFAM" id="SSF64167">
    <property type="entry name" value="SurE-like"/>
    <property type="match status" value="1"/>
</dbReference>
<dbReference type="PANTHER" id="PTHR30457:SF12">
    <property type="entry name" value="5'_3'-NUCLEOTIDASE SURE"/>
    <property type="match status" value="1"/>
</dbReference>
<gene>
    <name evidence="7 9" type="primary">surE</name>
    <name evidence="9" type="ORF">C7Y71_005265</name>
</gene>
<keyword evidence="4 7" id="KW-0479">Metal-binding</keyword>
<organism evidence="9 10">
    <name type="scientific">Pseudoprevotella muciniphila</name>
    <dbReference type="NCBI Taxonomy" id="2133944"/>
    <lineage>
        <taxon>Bacteria</taxon>
        <taxon>Pseudomonadati</taxon>
        <taxon>Bacteroidota</taxon>
        <taxon>Bacteroidia</taxon>
        <taxon>Bacteroidales</taxon>
        <taxon>Prevotellaceae</taxon>
        <taxon>Pseudoprevotella</taxon>
    </lineage>
</organism>
<dbReference type="Pfam" id="PF01975">
    <property type="entry name" value="SurE"/>
    <property type="match status" value="1"/>
</dbReference>
<feature type="binding site" evidence="7">
    <location>
        <position position="14"/>
    </location>
    <ligand>
        <name>a divalent metal cation</name>
        <dbReference type="ChEBI" id="CHEBI:60240"/>
    </ligand>
</feature>
<keyword evidence="6 7" id="KW-0378">Hydrolase</keyword>
<dbReference type="GO" id="GO:0008254">
    <property type="term" value="F:3'-nucleotidase activity"/>
    <property type="evidence" value="ECO:0007669"/>
    <property type="project" value="TreeGrafter"/>
</dbReference>
<dbReference type="RefSeq" id="WP_111897335.1">
    <property type="nucleotide sequence ID" value="NZ_CP033459.1"/>
</dbReference>
<sequence>MKRNRPFFLISNDDGYTAKGINELIDTLRPLADLLVVAPERSRSGMGCAITADVPITCELVRKERGLKVYVCSGTPADCIKLAHAHLLKGRRPDLVLAGINHGDNSSVNAHYSGTMGAVYEGALHGYPSMAFSLCDFNPDADFTPLRPYIIDLVFKAITVGLPHFSCLNVNFPKCEKFKGTKVCRMAYTQWDNEFTKAKRPQGGTVYWLTGDRRDIGEPQEDTDSWALAHGYVAITPVTLDVTSYGLLEILNNVL</sequence>
<dbReference type="PANTHER" id="PTHR30457">
    <property type="entry name" value="5'-NUCLEOTIDASE SURE"/>
    <property type="match status" value="1"/>
</dbReference>
<dbReference type="GO" id="GO:0005737">
    <property type="term" value="C:cytoplasm"/>
    <property type="evidence" value="ECO:0007669"/>
    <property type="project" value="UniProtKB-SubCell"/>
</dbReference>
<dbReference type="EMBL" id="CP033459">
    <property type="protein sequence ID" value="QFQ12470.1"/>
    <property type="molecule type" value="Genomic_DNA"/>
</dbReference>
<dbReference type="NCBIfam" id="TIGR00087">
    <property type="entry name" value="surE"/>
    <property type="match status" value="1"/>
</dbReference>
<dbReference type="InterPro" id="IPR030048">
    <property type="entry name" value="SurE"/>
</dbReference>
<feature type="binding site" evidence="7">
    <location>
        <position position="44"/>
    </location>
    <ligand>
        <name>a divalent metal cation</name>
        <dbReference type="ChEBI" id="CHEBI:60240"/>
    </ligand>
</feature>
<comment type="catalytic activity">
    <reaction evidence="1 7">
        <text>a ribonucleoside 5'-phosphate + H2O = a ribonucleoside + phosphate</text>
        <dbReference type="Rhea" id="RHEA:12484"/>
        <dbReference type="ChEBI" id="CHEBI:15377"/>
        <dbReference type="ChEBI" id="CHEBI:18254"/>
        <dbReference type="ChEBI" id="CHEBI:43474"/>
        <dbReference type="ChEBI" id="CHEBI:58043"/>
        <dbReference type="EC" id="3.1.3.5"/>
    </reaction>
</comment>
<evidence type="ECO:0000313" key="10">
    <source>
        <dbReference type="Proteomes" id="UP000249375"/>
    </source>
</evidence>
<dbReference type="InterPro" id="IPR002828">
    <property type="entry name" value="SurE-like_Pase/nucleotidase"/>
</dbReference>
<dbReference type="EC" id="3.1.3.5" evidence="7"/>
<dbReference type="GO" id="GO:0000166">
    <property type="term" value="F:nucleotide binding"/>
    <property type="evidence" value="ECO:0007669"/>
    <property type="project" value="UniProtKB-KW"/>
</dbReference>
<name>A0A5P8E6E1_9BACT</name>
<evidence type="ECO:0000256" key="6">
    <source>
        <dbReference type="ARBA" id="ARBA00022801"/>
    </source>
</evidence>
<proteinExistence type="inferred from homology"/>
<evidence type="ECO:0000256" key="4">
    <source>
        <dbReference type="ARBA" id="ARBA00022723"/>
    </source>
</evidence>
<comment type="cofactor">
    <cofactor evidence="7">
        <name>a divalent metal cation</name>
        <dbReference type="ChEBI" id="CHEBI:60240"/>
    </cofactor>
    <text evidence="7">Binds 1 divalent metal cation per subunit.</text>
</comment>
<evidence type="ECO:0000256" key="3">
    <source>
        <dbReference type="ARBA" id="ARBA00022490"/>
    </source>
</evidence>
<evidence type="ECO:0000256" key="7">
    <source>
        <dbReference type="HAMAP-Rule" id="MF_00060"/>
    </source>
</evidence>
<dbReference type="InterPro" id="IPR036523">
    <property type="entry name" value="SurE-like_sf"/>
</dbReference>
<reference evidence="9 10" key="1">
    <citation type="submission" date="2018-11" db="EMBL/GenBank/DDBJ databases">
        <authorList>
            <person name="Na S.W."/>
            <person name="Baik M."/>
        </authorList>
    </citation>
    <scope>NUCLEOTIDE SEQUENCE [LARGE SCALE GENOMIC DNA]</scope>
    <source>
        <strain evidence="9 10">E39</strain>
    </source>
</reference>
<evidence type="ECO:0000313" key="9">
    <source>
        <dbReference type="EMBL" id="QFQ12470.1"/>
    </source>
</evidence>
<comment type="subcellular location">
    <subcellularLocation>
        <location evidence="7">Cytoplasm</location>
    </subcellularLocation>
</comment>
<feature type="domain" description="Survival protein SurE-like phosphatase/nucleotidase" evidence="8">
    <location>
        <begin position="9"/>
        <end position="192"/>
    </location>
</feature>
<accession>A0A5P8E6E1</accession>
<comment type="function">
    <text evidence="7">Nucleotidase that shows phosphatase activity on nucleoside 5'-monophosphates.</text>
</comment>
<feature type="binding site" evidence="7">
    <location>
        <position position="101"/>
    </location>
    <ligand>
        <name>a divalent metal cation</name>
        <dbReference type="ChEBI" id="CHEBI:60240"/>
    </ligand>
</feature>
<protein>
    <recommendedName>
        <fullName evidence="7">5'-nucleotidase SurE</fullName>
        <ecNumber evidence="7">3.1.3.5</ecNumber>
    </recommendedName>
    <alternativeName>
        <fullName evidence="7">Nucleoside 5'-monophosphate phosphohydrolase</fullName>
    </alternativeName>
</protein>
<dbReference type="HAMAP" id="MF_00060">
    <property type="entry name" value="SurE"/>
    <property type="match status" value="1"/>
</dbReference>
<dbReference type="Gene3D" id="3.40.1210.10">
    <property type="entry name" value="Survival protein SurE-like phosphatase/nucleotidase"/>
    <property type="match status" value="1"/>
</dbReference>
<evidence type="ECO:0000256" key="1">
    <source>
        <dbReference type="ARBA" id="ARBA00000815"/>
    </source>
</evidence>
<dbReference type="Proteomes" id="UP000249375">
    <property type="component" value="Chromosome"/>
</dbReference>
<dbReference type="GO" id="GO:0004309">
    <property type="term" value="F:exopolyphosphatase activity"/>
    <property type="evidence" value="ECO:0007669"/>
    <property type="project" value="TreeGrafter"/>
</dbReference>
<keyword evidence="10" id="KW-1185">Reference proteome</keyword>
<evidence type="ECO:0000259" key="8">
    <source>
        <dbReference type="Pfam" id="PF01975"/>
    </source>
</evidence>
<dbReference type="KEGG" id="alq:C7Y71_005265"/>
<dbReference type="OrthoDB" id="9780815at2"/>
<comment type="similarity">
    <text evidence="2 7">Belongs to the SurE nucleotidase family.</text>
</comment>
<evidence type="ECO:0000256" key="2">
    <source>
        <dbReference type="ARBA" id="ARBA00011062"/>
    </source>
</evidence>
<dbReference type="GO" id="GO:0008253">
    <property type="term" value="F:5'-nucleotidase activity"/>
    <property type="evidence" value="ECO:0007669"/>
    <property type="project" value="UniProtKB-UniRule"/>
</dbReference>
<dbReference type="GO" id="GO:0046872">
    <property type="term" value="F:metal ion binding"/>
    <property type="evidence" value="ECO:0007669"/>
    <property type="project" value="UniProtKB-UniRule"/>
</dbReference>
<feature type="binding site" evidence="7">
    <location>
        <position position="13"/>
    </location>
    <ligand>
        <name>a divalent metal cation</name>
        <dbReference type="ChEBI" id="CHEBI:60240"/>
    </ligand>
</feature>
<dbReference type="AlphaFoldDB" id="A0A5P8E6E1"/>
<keyword evidence="3 7" id="KW-0963">Cytoplasm</keyword>
<keyword evidence="5 7" id="KW-0547">Nucleotide-binding</keyword>
<evidence type="ECO:0000256" key="5">
    <source>
        <dbReference type="ARBA" id="ARBA00022741"/>
    </source>
</evidence>